<dbReference type="SUPFAM" id="SSF51445">
    <property type="entry name" value="(Trans)glycosidases"/>
    <property type="match status" value="1"/>
</dbReference>
<dbReference type="EMBL" id="JAGKQM010000017">
    <property type="protein sequence ID" value="KAH0868918.1"/>
    <property type="molecule type" value="Genomic_DNA"/>
</dbReference>
<keyword evidence="6" id="KW-0326">Glycosidase</keyword>
<feature type="repeat" description="PPR" evidence="7">
    <location>
        <begin position="912"/>
        <end position="946"/>
    </location>
</feature>
<dbReference type="InterPro" id="IPR002885">
    <property type="entry name" value="PPR_rpt"/>
</dbReference>
<organism evidence="10 11">
    <name type="scientific">Brassica napus</name>
    <name type="common">Rape</name>
    <dbReference type="NCBI Taxonomy" id="3708"/>
    <lineage>
        <taxon>Eukaryota</taxon>
        <taxon>Viridiplantae</taxon>
        <taxon>Streptophyta</taxon>
        <taxon>Embryophyta</taxon>
        <taxon>Tracheophyta</taxon>
        <taxon>Spermatophyta</taxon>
        <taxon>Magnoliopsida</taxon>
        <taxon>eudicotyledons</taxon>
        <taxon>Gunneridae</taxon>
        <taxon>Pentapetalae</taxon>
        <taxon>rosids</taxon>
        <taxon>malvids</taxon>
        <taxon>Brassicales</taxon>
        <taxon>Brassicaceae</taxon>
        <taxon>Brassiceae</taxon>
        <taxon>Brassica</taxon>
    </lineage>
</organism>
<proteinExistence type="inferred from homology"/>
<dbReference type="InterPro" id="IPR045053">
    <property type="entry name" value="MAN-like"/>
</dbReference>
<evidence type="ECO:0000256" key="5">
    <source>
        <dbReference type="ARBA" id="ARBA00022801"/>
    </source>
</evidence>
<feature type="repeat" description="PPR" evidence="7">
    <location>
        <begin position="709"/>
        <end position="743"/>
    </location>
</feature>
<accession>A0ABQ7YNS6</accession>
<feature type="repeat" description="PPR" evidence="7">
    <location>
        <begin position="810"/>
        <end position="844"/>
    </location>
</feature>
<evidence type="ECO:0000256" key="3">
    <source>
        <dbReference type="ARBA" id="ARBA00012706"/>
    </source>
</evidence>
<keyword evidence="5" id="KW-0378">Hydrolase</keyword>
<keyword evidence="11" id="KW-1185">Reference proteome</keyword>
<feature type="repeat" description="PPR" evidence="7">
    <location>
        <begin position="506"/>
        <end position="540"/>
    </location>
</feature>
<dbReference type="Gene3D" id="1.25.40.10">
    <property type="entry name" value="Tetratricopeptide repeat domain"/>
    <property type="match status" value="5"/>
</dbReference>
<dbReference type="EC" id="3.2.1.78" evidence="3"/>
<reference evidence="10 11" key="1">
    <citation type="submission" date="2021-05" db="EMBL/GenBank/DDBJ databases">
        <title>Genome Assembly of Synthetic Allotetraploid Brassica napus Reveals Homoeologous Exchanges between Subgenomes.</title>
        <authorList>
            <person name="Davis J.T."/>
        </authorList>
    </citation>
    <scope>NUCLEOTIDE SEQUENCE [LARGE SCALE GENOMIC DNA]</scope>
    <source>
        <strain evidence="11">cv. Da-Ae</strain>
        <tissue evidence="10">Seedling</tissue>
    </source>
</reference>
<evidence type="ECO:0000313" key="11">
    <source>
        <dbReference type="Proteomes" id="UP000824890"/>
    </source>
</evidence>
<sequence length="1119" mass="125655">MREKMKPLCLVTILSILIQQSYLKLGADAFSRDGFVRTKGVQFSLNGYPYYANGFNAYWLMYVASDPSQRPKISAAFQEASRHGLTVARTWAFSDGGYRPLQYSPGSYNEDMFQGLDFAIAEARRHGIKIILSFANNYVSFGGKKQYVDWARSRGRPVSSEDDFFTDFLVKDFYKNHIKAVLNRFNTFTKVHYRDDPTIMAWELMNEPRCPSDPTGRTIQAWITEMAAHVKSLDRNHLLEAGLEGFYGQSSPQSKTLNPPGQFGTDFIANNRIPGIDFVTVHSYPDEWFVDSNEQSQMEFLNKWLDAHIQDAQNVLHKPIILAEFGKSTKKAGSAQRDAVFNTVYGKIYESAKRGGSAAGGLFWQLLGNGMDNFQDGYGIILSQSSSTVNVIAQQSRKLTLIRRIFARMINVEKWKRARGYGPIETMWRAPPSSRQQGSHIRRVREPHRMITLVRNGGRFRHFCTASVEKRASLVSNQLNDQLKTLVGSGKLRDARQVFDKMPHRDVYSWTTIIQGYIAATNYDEALLLFSAMHVDDPRVSADSHVLSVALKACGLTSNFPFGESLHAFAHKTHLLSDVYVASSLLNLYKGNGMIDKSCRLFSELPYRNTVTWTTIITGLVHAGRHKEGLMYFSEMSSRFEGLPDTFTFAIALKACAGLRQVQYGRGIHTHVISKGFGAVLDVANSLFTMYTECGEMQRRAAFSMRERDVVSWTSLITAYSRIGQEENAVKTFLEMRNSDVPPNEQTFASAFAACASLSRLVWGEQLHDNVISLGLGDYLSVSNSMMNMYSTCGELNSASVLFRGMRCRDIISWSTIIGGYSQAGFAEEGFEYFSWMRRSGTKPTDFALASLLSVSGNMAVLEQGRQVHALALYLGLEQSPTVRSALINMYSKCGSIVEASKVFKETERGADIVALTAMINRYAEHGKSKEAIDLFEKSLKVGFRPDDVSFISVLTACSHSGLLGLGFHYFNLMQDKYNMSPAKEHYGCMVDLLCRAGRLSEAEKMIDEMPCEKDDVVWTTLLRACTAKRDVERGRRAAERRWKEAAIVRKSMKSKGVIKEPGWSSILIKDRVSAFASGGRSHPQTEDIYSVLELLVSGAEPLRYGCEMKRDSWSIQIL</sequence>
<dbReference type="NCBIfam" id="TIGR00756">
    <property type="entry name" value="PPR"/>
    <property type="match status" value="5"/>
</dbReference>
<keyword evidence="8" id="KW-0732">Signal</keyword>
<evidence type="ECO:0000256" key="6">
    <source>
        <dbReference type="ARBA" id="ARBA00023295"/>
    </source>
</evidence>
<comment type="catalytic activity">
    <reaction evidence="1">
        <text>Random hydrolysis of (1-&gt;4)-beta-D-mannosidic linkages in mannans, galactomannans and glucomannans.</text>
        <dbReference type="EC" id="3.2.1.78"/>
    </reaction>
</comment>
<dbReference type="PROSITE" id="PS51375">
    <property type="entry name" value="PPR"/>
    <property type="match status" value="5"/>
</dbReference>
<protein>
    <recommendedName>
        <fullName evidence="3">mannan endo-1,4-beta-mannosidase</fullName>
        <ecNumber evidence="3">3.2.1.78</ecNumber>
    </recommendedName>
</protein>
<dbReference type="InterPro" id="IPR011990">
    <property type="entry name" value="TPR-like_helical_dom_sf"/>
</dbReference>
<dbReference type="Pfam" id="PF13041">
    <property type="entry name" value="PPR_2"/>
    <property type="match status" value="3"/>
</dbReference>
<dbReference type="InterPro" id="IPR001547">
    <property type="entry name" value="Glyco_hydro_5"/>
</dbReference>
<name>A0ABQ7YNS6_BRANA</name>
<dbReference type="Proteomes" id="UP000824890">
    <property type="component" value="Unassembled WGS sequence"/>
</dbReference>
<keyword evidence="4" id="KW-0677">Repeat</keyword>
<dbReference type="PANTHER" id="PTHR31451">
    <property type="match status" value="1"/>
</dbReference>
<gene>
    <name evidence="10" type="ORF">HID58_075940</name>
</gene>
<dbReference type="Pfam" id="PF26410">
    <property type="entry name" value="GH5_mannosidase"/>
    <property type="match status" value="1"/>
</dbReference>
<evidence type="ECO:0000256" key="1">
    <source>
        <dbReference type="ARBA" id="ARBA00001678"/>
    </source>
</evidence>
<comment type="similarity">
    <text evidence="2">Belongs to the glycosyl hydrolase 5 (cellulase A) family.</text>
</comment>
<evidence type="ECO:0000256" key="8">
    <source>
        <dbReference type="SAM" id="SignalP"/>
    </source>
</evidence>
<evidence type="ECO:0000256" key="4">
    <source>
        <dbReference type="ARBA" id="ARBA00022737"/>
    </source>
</evidence>
<dbReference type="Gene3D" id="3.20.20.80">
    <property type="entry name" value="Glycosidases"/>
    <property type="match status" value="1"/>
</dbReference>
<feature type="chain" id="PRO_5046851369" description="mannan endo-1,4-beta-mannosidase" evidence="8">
    <location>
        <begin position="24"/>
        <end position="1119"/>
    </location>
</feature>
<feature type="domain" description="Glycoside hydrolase family 5" evidence="9">
    <location>
        <begin position="35"/>
        <end position="368"/>
    </location>
</feature>
<feature type="signal peptide" evidence="8">
    <location>
        <begin position="1"/>
        <end position="23"/>
    </location>
</feature>
<evidence type="ECO:0000256" key="7">
    <source>
        <dbReference type="PROSITE-ProRule" id="PRU00708"/>
    </source>
</evidence>
<dbReference type="Pfam" id="PF12854">
    <property type="entry name" value="PPR_1"/>
    <property type="match status" value="1"/>
</dbReference>
<dbReference type="Pfam" id="PF01535">
    <property type="entry name" value="PPR"/>
    <property type="match status" value="4"/>
</dbReference>
<evidence type="ECO:0000256" key="2">
    <source>
        <dbReference type="ARBA" id="ARBA00005641"/>
    </source>
</evidence>
<feature type="repeat" description="PPR" evidence="7">
    <location>
        <begin position="609"/>
        <end position="639"/>
    </location>
</feature>
<dbReference type="PANTHER" id="PTHR31451:SF64">
    <property type="entry name" value="MANNAN ENDO-1,4-BETA-MANNOSIDASE 7"/>
    <property type="match status" value="1"/>
</dbReference>
<comment type="caution">
    <text evidence="10">The sequence shown here is derived from an EMBL/GenBank/DDBJ whole genome shotgun (WGS) entry which is preliminary data.</text>
</comment>
<evidence type="ECO:0000259" key="9">
    <source>
        <dbReference type="Pfam" id="PF26410"/>
    </source>
</evidence>
<evidence type="ECO:0000313" key="10">
    <source>
        <dbReference type="EMBL" id="KAH0868918.1"/>
    </source>
</evidence>
<dbReference type="InterPro" id="IPR017853">
    <property type="entry name" value="GH"/>
</dbReference>